<dbReference type="InterPro" id="IPR034804">
    <property type="entry name" value="SQR/QFR_C/D"/>
</dbReference>
<dbReference type="Proteomes" id="UP000031338">
    <property type="component" value="Unassembled WGS sequence"/>
</dbReference>
<comment type="similarity">
    <text evidence="3">Belongs to the cytochrome b560 family.</text>
</comment>
<evidence type="ECO:0000256" key="5">
    <source>
        <dbReference type="ARBA" id="ARBA00022617"/>
    </source>
</evidence>
<dbReference type="InterPro" id="IPR014314">
    <property type="entry name" value="Succ_DH_cytb556"/>
</dbReference>
<dbReference type="GO" id="GO:0016020">
    <property type="term" value="C:membrane"/>
    <property type="evidence" value="ECO:0007669"/>
    <property type="project" value="UniProtKB-SubCell"/>
</dbReference>
<dbReference type="GO" id="GO:0006099">
    <property type="term" value="P:tricarboxylic acid cycle"/>
    <property type="evidence" value="ECO:0007669"/>
    <property type="project" value="InterPro"/>
</dbReference>
<comment type="caution">
    <text evidence="14">The sequence shown here is derived from an EMBL/GenBank/DDBJ whole genome shotgun (WGS) entry which is preliminary data.</text>
</comment>
<proteinExistence type="inferred from homology"/>
<dbReference type="STRING" id="48936.NJ75_02032"/>
<sequence length="141" mass="15325">MAQARKARPISPHLQIWRWGPAMLVSILHRITGNGLAFAGLGLLLWWIGALASGAGAYQTFLDYVWLGTGGGLQTVTAILGKIVLVGLTWAFFQHAASGIRHLILDIGAGYELETNARWSSLTIVISVLLTIAFWAFVLLR</sequence>
<dbReference type="GO" id="GO:0016491">
    <property type="term" value="F:oxidoreductase activity"/>
    <property type="evidence" value="ECO:0007669"/>
    <property type="project" value="UniProtKB-KW"/>
</dbReference>
<evidence type="ECO:0000256" key="12">
    <source>
        <dbReference type="PIRSR" id="PIRSR000178-1"/>
    </source>
</evidence>
<name>A0A0B8ZKN7_9SPHN</name>
<comment type="subcellular location">
    <subcellularLocation>
        <location evidence="2">Membrane</location>
        <topology evidence="2">Multi-pass membrane protein</topology>
    </subcellularLocation>
</comment>
<dbReference type="PROSITE" id="PS01000">
    <property type="entry name" value="SDH_CYT_1"/>
    <property type="match status" value="1"/>
</dbReference>
<gene>
    <name evidence="14" type="ORF">NJ75_02032</name>
</gene>
<evidence type="ECO:0000256" key="10">
    <source>
        <dbReference type="ARBA" id="ARBA00023136"/>
    </source>
</evidence>
<feature type="transmembrane region" description="Helical" evidence="13">
    <location>
        <begin position="119"/>
        <end position="140"/>
    </location>
</feature>
<evidence type="ECO:0000256" key="2">
    <source>
        <dbReference type="ARBA" id="ARBA00004141"/>
    </source>
</evidence>
<evidence type="ECO:0000313" key="14">
    <source>
        <dbReference type="EMBL" id="KHS46796.1"/>
    </source>
</evidence>
<comment type="subunit">
    <text evidence="11">Part of an enzyme complex containing four subunits: a flavoprotein, an iron-sulfur protein, plus two membrane-anchoring proteins, SdhC and SdhD. The complex can form homotrimers.</text>
</comment>
<dbReference type="PIRSF" id="PIRSF000178">
    <property type="entry name" value="SDH_cyt_b560"/>
    <property type="match status" value="1"/>
</dbReference>
<evidence type="ECO:0000256" key="6">
    <source>
        <dbReference type="ARBA" id="ARBA00022692"/>
    </source>
</evidence>
<evidence type="ECO:0000256" key="8">
    <source>
        <dbReference type="ARBA" id="ARBA00022989"/>
    </source>
</evidence>
<dbReference type="GO" id="GO:0009055">
    <property type="term" value="F:electron transfer activity"/>
    <property type="evidence" value="ECO:0007669"/>
    <property type="project" value="InterPro"/>
</dbReference>
<dbReference type="EMBL" id="JRVC01000008">
    <property type="protein sequence ID" value="KHS46796.1"/>
    <property type="molecule type" value="Genomic_DNA"/>
</dbReference>
<keyword evidence="8 13" id="KW-1133">Transmembrane helix</keyword>
<dbReference type="SUPFAM" id="SSF81343">
    <property type="entry name" value="Fumarate reductase respiratory complex transmembrane subunits"/>
    <property type="match status" value="1"/>
</dbReference>
<keyword evidence="15" id="KW-1185">Reference proteome</keyword>
<dbReference type="InterPro" id="IPR018495">
    <property type="entry name" value="Succ_DH_cyt_bsu_CS"/>
</dbReference>
<accession>A0A0B8ZKN7</accession>
<evidence type="ECO:0000256" key="13">
    <source>
        <dbReference type="SAM" id="Phobius"/>
    </source>
</evidence>
<feature type="transmembrane region" description="Helical" evidence="13">
    <location>
        <begin position="64"/>
        <end position="93"/>
    </location>
</feature>
<evidence type="ECO:0000256" key="1">
    <source>
        <dbReference type="ARBA" id="ARBA00004050"/>
    </source>
</evidence>
<evidence type="ECO:0000256" key="3">
    <source>
        <dbReference type="ARBA" id="ARBA00007244"/>
    </source>
</evidence>
<dbReference type="GO" id="GO:0046872">
    <property type="term" value="F:metal ion binding"/>
    <property type="evidence" value="ECO:0007669"/>
    <property type="project" value="UniProtKB-KW"/>
</dbReference>
<dbReference type="AlphaFoldDB" id="A0A0B8ZKN7"/>
<organism evidence="14 15">
    <name type="scientific">Novosphingobium subterraneum</name>
    <dbReference type="NCBI Taxonomy" id="48936"/>
    <lineage>
        <taxon>Bacteria</taxon>
        <taxon>Pseudomonadati</taxon>
        <taxon>Pseudomonadota</taxon>
        <taxon>Alphaproteobacteria</taxon>
        <taxon>Sphingomonadales</taxon>
        <taxon>Sphingomonadaceae</taxon>
        <taxon>Novosphingobium</taxon>
    </lineage>
</organism>
<evidence type="ECO:0000256" key="4">
    <source>
        <dbReference type="ARBA" id="ARBA00020076"/>
    </source>
</evidence>
<keyword evidence="9 12" id="KW-0408">Iron</keyword>
<dbReference type="RefSeq" id="WP_039334091.1">
    <property type="nucleotide sequence ID" value="NZ_JBNNWK010000001.1"/>
</dbReference>
<keyword evidence="14" id="KW-0560">Oxidoreductase</keyword>
<dbReference type="PANTHER" id="PTHR10978:SF5">
    <property type="entry name" value="SUCCINATE DEHYDROGENASE CYTOCHROME B560 SUBUNIT, MITOCHONDRIAL"/>
    <property type="match status" value="1"/>
</dbReference>
<evidence type="ECO:0000256" key="11">
    <source>
        <dbReference type="ARBA" id="ARBA00025912"/>
    </source>
</evidence>
<feature type="transmembrane region" description="Helical" evidence="13">
    <location>
        <begin position="36"/>
        <end position="58"/>
    </location>
</feature>
<keyword evidence="10 13" id="KW-0472">Membrane</keyword>
<keyword evidence="7 12" id="KW-0479">Metal-binding</keyword>
<reference evidence="14 15" key="1">
    <citation type="submission" date="2014-10" db="EMBL/GenBank/DDBJ databases">
        <title>Draft genome sequence of Novosphingobium subterraneum DSM 12447.</title>
        <authorList>
            <person name="Gan H.M."/>
            <person name="Gan H.Y."/>
            <person name="Savka M.A."/>
        </authorList>
    </citation>
    <scope>NUCLEOTIDE SEQUENCE [LARGE SCALE GENOMIC DNA]</scope>
    <source>
        <strain evidence="14 15">DSM 12447</strain>
    </source>
</reference>
<dbReference type="NCBIfam" id="TIGR02970">
    <property type="entry name" value="succ_dehyd_cytB"/>
    <property type="match status" value="1"/>
</dbReference>
<dbReference type="PANTHER" id="PTHR10978">
    <property type="entry name" value="SUCCINATE DEHYDROGENASE CYTOCHROME B560 SUBUNIT"/>
    <property type="match status" value="1"/>
</dbReference>
<feature type="binding site" description="axial binding residue" evidence="12">
    <location>
        <position position="95"/>
    </location>
    <ligand>
        <name>heme</name>
        <dbReference type="ChEBI" id="CHEBI:30413"/>
        <note>ligand shared with second transmembrane subunit</note>
    </ligand>
    <ligandPart>
        <name>Fe</name>
        <dbReference type="ChEBI" id="CHEBI:18248"/>
    </ligandPart>
</feature>
<evidence type="ECO:0000313" key="15">
    <source>
        <dbReference type="Proteomes" id="UP000031338"/>
    </source>
</evidence>
<evidence type="ECO:0000256" key="9">
    <source>
        <dbReference type="ARBA" id="ARBA00023004"/>
    </source>
</evidence>
<dbReference type="CDD" id="cd03499">
    <property type="entry name" value="SQR_TypeC_SdhC"/>
    <property type="match status" value="1"/>
</dbReference>
<keyword evidence="6 13" id="KW-0812">Transmembrane</keyword>
<dbReference type="PATRIC" id="fig|48936.3.peg.2040"/>
<keyword evidence="5 12" id="KW-0349">Heme</keyword>
<dbReference type="InterPro" id="IPR000701">
    <property type="entry name" value="SuccDH_FuR_B_TM-su"/>
</dbReference>
<comment type="function">
    <text evidence="1">Membrane-anchoring subunit of succinate dehydrogenase (SDH).</text>
</comment>
<evidence type="ECO:0000256" key="7">
    <source>
        <dbReference type="ARBA" id="ARBA00022723"/>
    </source>
</evidence>
<dbReference type="Pfam" id="PF01127">
    <property type="entry name" value="Sdh_cyt"/>
    <property type="match status" value="1"/>
</dbReference>
<protein>
    <recommendedName>
        <fullName evidence="4">Succinate dehydrogenase cytochrome b556 subunit</fullName>
    </recommendedName>
</protein>
<comment type="cofactor">
    <cofactor evidence="12">
        <name>heme</name>
        <dbReference type="ChEBI" id="CHEBI:30413"/>
    </cofactor>
    <text evidence="12">The heme is bound between the two transmembrane subunits.</text>
</comment>
<dbReference type="Gene3D" id="1.20.1300.10">
    <property type="entry name" value="Fumarate reductase/succinate dehydrogenase, transmembrane subunit"/>
    <property type="match status" value="1"/>
</dbReference>